<evidence type="ECO:0000313" key="3">
    <source>
        <dbReference type="EMBL" id="CAF0877155.1"/>
    </source>
</evidence>
<sequence length="208" mass="23965">MTASMTTRSMDNNDFVAIIMKDHEKVNELYDEFNTIGNAEDQQQILFEFIRELSVHSHKEALFLYPLMEKVLPDGKKLVKEAIDEHRTVETLLQQIDMLADDVQNISKIKPLFKKLMVDLTKHIEEEETDLLPSMKENLDKSTADQLLKDWQTEKVSTRPHPDAPMEASVNVLAEADRKAAQEDKLLDKKRFGSSKHANDDAKKILHH</sequence>
<dbReference type="AlphaFoldDB" id="A0A813XJN6"/>
<dbReference type="Proteomes" id="UP000677228">
    <property type="component" value="Unassembled WGS sequence"/>
</dbReference>
<feature type="domain" description="Hemerythrin-like" evidence="2">
    <location>
        <begin position="15"/>
        <end position="133"/>
    </location>
</feature>
<dbReference type="Proteomes" id="UP000663829">
    <property type="component" value="Unassembled WGS sequence"/>
</dbReference>
<evidence type="ECO:0000313" key="7">
    <source>
        <dbReference type="Proteomes" id="UP000663829"/>
    </source>
</evidence>
<dbReference type="Proteomes" id="UP000682733">
    <property type="component" value="Unassembled WGS sequence"/>
</dbReference>
<proteinExistence type="predicted"/>
<dbReference type="OrthoDB" id="9983919at2759"/>
<keyword evidence="7" id="KW-1185">Reference proteome</keyword>
<dbReference type="CDD" id="cd12108">
    <property type="entry name" value="Hr-like"/>
    <property type="match status" value="1"/>
</dbReference>
<dbReference type="EMBL" id="CAJNOQ010001212">
    <property type="protein sequence ID" value="CAF0877155.1"/>
    <property type="molecule type" value="Genomic_DNA"/>
</dbReference>
<dbReference type="Pfam" id="PF01814">
    <property type="entry name" value="Hemerythrin"/>
    <property type="match status" value="1"/>
</dbReference>
<dbReference type="PANTHER" id="PTHR35585:SF1">
    <property type="entry name" value="HHE DOMAIN PROTEIN (AFU_ORTHOLOGUE AFUA_4G00730)"/>
    <property type="match status" value="1"/>
</dbReference>
<reference evidence="3" key="1">
    <citation type="submission" date="2021-02" db="EMBL/GenBank/DDBJ databases">
        <authorList>
            <person name="Nowell W R."/>
        </authorList>
    </citation>
    <scope>NUCLEOTIDE SEQUENCE</scope>
</reference>
<dbReference type="EMBL" id="CAJNOK010013729">
    <property type="protein sequence ID" value="CAF1190317.1"/>
    <property type="molecule type" value="Genomic_DNA"/>
</dbReference>
<accession>A0A813XJN6</accession>
<comment type="caution">
    <text evidence="3">The sequence shown here is derived from an EMBL/GenBank/DDBJ whole genome shotgun (WGS) entry which is preliminary data.</text>
</comment>
<protein>
    <recommendedName>
        <fullName evidence="2">Hemerythrin-like domain-containing protein</fullName>
    </recommendedName>
</protein>
<evidence type="ECO:0000256" key="1">
    <source>
        <dbReference type="SAM" id="MobiDB-lite"/>
    </source>
</evidence>
<name>A0A813XJN6_9BILA</name>
<evidence type="ECO:0000313" key="6">
    <source>
        <dbReference type="EMBL" id="CAF4001421.1"/>
    </source>
</evidence>
<dbReference type="EMBL" id="CAJOBA010035262">
    <property type="protein sequence ID" value="CAF4001421.1"/>
    <property type="molecule type" value="Genomic_DNA"/>
</dbReference>
<dbReference type="InterPro" id="IPR012312">
    <property type="entry name" value="Hemerythrin-like"/>
</dbReference>
<dbReference type="EMBL" id="CAJOBC010001212">
    <property type="protein sequence ID" value="CAF3663904.1"/>
    <property type="molecule type" value="Genomic_DNA"/>
</dbReference>
<feature type="compositionally biased region" description="Basic and acidic residues" evidence="1">
    <location>
        <begin position="175"/>
        <end position="208"/>
    </location>
</feature>
<evidence type="ECO:0000313" key="5">
    <source>
        <dbReference type="EMBL" id="CAF3663904.1"/>
    </source>
</evidence>
<gene>
    <name evidence="3" type="ORF">GPM918_LOCUS7413</name>
    <name evidence="4" type="ORF">OVA965_LOCUS23502</name>
    <name evidence="5" type="ORF">SRO942_LOCUS7413</name>
    <name evidence="6" type="ORF">TMI583_LOCUS24225</name>
</gene>
<dbReference type="PANTHER" id="PTHR35585">
    <property type="entry name" value="HHE DOMAIN PROTEIN (AFU_ORTHOLOGUE AFUA_4G00730)"/>
    <property type="match status" value="1"/>
</dbReference>
<feature type="region of interest" description="Disordered" evidence="1">
    <location>
        <begin position="154"/>
        <end position="208"/>
    </location>
</feature>
<evidence type="ECO:0000313" key="4">
    <source>
        <dbReference type="EMBL" id="CAF1190317.1"/>
    </source>
</evidence>
<dbReference type="Proteomes" id="UP000681722">
    <property type="component" value="Unassembled WGS sequence"/>
</dbReference>
<evidence type="ECO:0000259" key="2">
    <source>
        <dbReference type="Pfam" id="PF01814"/>
    </source>
</evidence>
<feature type="compositionally biased region" description="Basic and acidic residues" evidence="1">
    <location>
        <begin position="154"/>
        <end position="164"/>
    </location>
</feature>
<organism evidence="3 7">
    <name type="scientific">Didymodactylos carnosus</name>
    <dbReference type="NCBI Taxonomy" id="1234261"/>
    <lineage>
        <taxon>Eukaryota</taxon>
        <taxon>Metazoa</taxon>
        <taxon>Spiralia</taxon>
        <taxon>Gnathifera</taxon>
        <taxon>Rotifera</taxon>
        <taxon>Eurotatoria</taxon>
        <taxon>Bdelloidea</taxon>
        <taxon>Philodinida</taxon>
        <taxon>Philodinidae</taxon>
        <taxon>Didymodactylos</taxon>
    </lineage>
</organism>
<dbReference type="Gene3D" id="1.20.120.520">
    <property type="entry name" value="nmb1532 protein domain like"/>
    <property type="match status" value="1"/>
</dbReference>